<dbReference type="RefSeq" id="WP_023068186.1">
    <property type="nucleotide sequence ID" value="NZ_AUZM01000054.1"/>
</dbReference>
<name>U7QEN4_9CYAN</name>
<dbReference type="EMBL" id="AUZM01000054">
    <property type="protein sequence ID" value="ERT05540.1"/>
    <property type="molecule type" value="Genomic_DNA"/>
</dbReference>
<dbReference type="AlphaFoldDB" id="U7QEN4"/>
<comment type="caution">
    <text evidence="1">The sequence shown here is derived from an EMBL/GenBank/DDBJ whole genome shotgun (WGS) entry which is preliminary data.</text>
</comment>
<protein>
    <submittedName>
        <fullName evidence="1">Putative 8-amino-7-oxononanoate synthase</fullName>
    </submittedName>
</protein>
<gene>
    <name evidence="1" type="ORF">M595_4509</name>
</gene>
<organism evidence="1 2">
    <name type="scientific">Lyngbya aestuarii BL J</name>
    <dbReference type="NCBI Taxonomy" id="1348334"/>
    <lineage>
        <taxon>Bacteria</taxon>
        <taxon>Bacillati</taxon>
        <taxon>Cyanobacteriota</taxon>
        <taxon>Cyanophyceae</taxon>
        <taxon>Oscillatoriophycideae</taxon>
        <taxon>Oscillatoriales</taxon>
        <taxon>Microcoleaceae</taxon>
        <taxon>Lyngbya</taxon>
    </lineage>
</organism>
<evidence type="ECO:0000313" key="2">
    <source>
        <dbReference type="Proteomes" id="UP000017127"/>
    </source>
</evidence>
<proteinExistence type="predicted"/>
<reference evidence="1 2" key="1">
    <citation type="journal article" date="2013" name="Front. Microbiol.">
        <title>Comparative genomic analyses of the cyanobacterium, Lyngbya aestuarii BL J, a powerful hydrogen producer.</title>
        <authorList>
            <person name="Kothari A."/>
            <person name="Vaughn M."/>
            <person name="Garcia-Pichel F."/>
        </authorList>
    </citation>
    <scope>NUCLEOTIDE SEQUENCE [LARGE SCALE GENOMIC DNA]</scope>
    <source>
        <strain evidence="1 2">BL J</strain>
    </source>
</reference>
<dbReference type="Proteomes" id="UP000017127">
    <property type="component" value="Unassembled WGS sequence"/>
</dbReference>
<accession>U7QEN4</accession>
<dbReference type="OrthoDB" id="532178at2"/>
<sequence length="77" mass="8688">MGIERRLFRGMFDAGEVVELRQTCFTPSRVYQPGKYIAGELPDIAFDMGLVEKLPPVRGNSAEIRDPEQIDLDSESE</sequence>
<evidence type="ECO:0000313" key="1">
    <source>
        <dbReference type="EMBL" id="ERT05540.1"/>
    </source>
</evidence>
<keyword evidence="2" id="KW-1185">Reference proteome</keyword>